<feature type="non-terminal residue" evidence="3">
    <location>
        <position position="1"/>
    </location>
</feature>
<dbReference type="AlphaFoldDB" id="A0A8S9UI13"/>
<dbReference type="EMBL" id="JAACNO010001664">
    <property type="protein sequence ID" value="KAF4138574.1"/>
    <property type="molecule type" value="Genomic_DNA"/>
</dbReference>
<feature type="transmembrane region" description="Helical" evidence="2">
    <location>
        <begin position="96"/>
        <end position="115"/>
    </location>
</feature>
<dbReference type="InterPro" id="IPR033579">
    <property type="entry name" value="TMEM128"/>
</dbReference>
<evidence type="ECO:0000256" key="1">
    <source>
        <dbReference type="SAM" id="MobiDB-lite"/>
    </source>
</evidence>
<feature type="region of interest" description="Disordered" evidence="1">
    <location>
        <begin position="1"/>
        <end position="47"/>
    </location>
</feature>
<dbReference type="Proteomes" id="UP000704712">
    <property type="component" value="Unassembled WGS sequence"/>
</dbReference>
<evidence type="ECO:0000256" key="2">
    <source>
        <dbReference type="SAM" id="Phobius"/>
    </source>
</evidence>
<organism evidence="3 5">
    <name type="scientific">Phytophthora infestans</name>
    <name type="common">Potato late blight agent</name>
    <name type="synonym">Botrytis infestans</name>
    <dbReference type="NCBI Taxonomy" id="4787"/>
    <lineage>
        <taxon>Eukaryota</taxon>
        <taxon>Sar</taxon>
        <taxon>Stramenopiles</taxon>
        <taxon>Oomycota</taxon>
        <taxon>Peronosporomycetes</taxon>
        <taxon>Peronosporales</taxon>
        <taxon>Peronosporaceae</taxon>
        <taxon>Phytophthora</taxon>
    </lineage>
</organism>
<evidence type="ECO:0000313" key="4">
    <source>
        <dbReference type="EMBL" id="KAF4138815.1"/>
    </source>
</evidence>
<feature type="compositionally biased region" description="Basic and acidic residues" evidence="1">
    <location>
        <begin position="1"/>
        <end position="16"/>
    </location>
</feature>
<dbReference type="EMBL" id="JAACNO010001630">
    <property type="protein sequence ID" value="KAF4138815.1"/>
    <property type="molecule type" value="Genomic_DNA"/>
</dbReference>
<reference evidence="3" key="1">
    <citation type="submission" date="2020-03" db="EMBL/GenBank/DDBJ databases">
        <title>Hybrid Assembly of Korean Phytophthora infestans isolates.</title>
        <authorList>
            <person name="Prokchorchik M."/>
            <person name="Lee Y."/>
            <person name="Seo J."/>
            <person name="Cho J.-H."/>
            <person name="Park Y.-E."/>
            <person name="Jang D.-C."/>
            <person name="Im J.-S."/>
            <person name="Choi J.-G."/>
            <person name="Park H.-J."/>
            <person name="Lee G.-B."/>
            <person name="Lee Y.-G."/>
            <person name="Hong S.-Y."/>
            <person name="Cho K."/>
            <person name="Sohn K.H."/>
        </authorList>
    </citation>
    <scope>NUCLEOTIDE SEQUENCE</scope>
    <source>
        <strain evidence="3">KR_2_A2</strain>
    </source>
</reference>
<sequence>EKFSCSKMMDMQEIKERHPRSQRNGDDEGETDHAETDPMVSNTPAPRRSQPEIWVRFVMDKIWSVAFFSVACLGLYEADFVSDLLHAPHANRSFVHLGILFGTLLGVFGCYIEVYRSMILGERVHYETAKTATHGMLVSVLASGFFLAFGMWPVWHWLTLPYLFMWSWGVVVQLLVILPPVLQRIVFVAAYLWFMHSYLSLFLIGVK</sequence>
<name>A0A8S9UI13_PHYIN</name>
<feature type="transmembrane region" description="Helical" evidence="2">
    <location>
        <begin position="136"/>
        <end position="155"/>
    </location>
</feature>
<evidence type="ECO:0000313" key="5">
    <source>
        <dbReference type="Proteomes" id="UP000704712"/>
    </source>
</evidence>
<accession>A0A8S9UI13</accession>
<feature type="transmembrane region" description="Helical" evidence="2">
    <location>
        <begin position="57"/>
        <end position="76"/>
    </location>
</feature>
<feature type="transmembrane region" description="Helical" evidence="2">
    <location>
        <begin position="185"/>
        <end position="206"/>
    </location>
</feature>
<proteinExistence type="predicted"/>
<evidence type="ECO:0008006" key="6">
    <source>
        <dbReference type="Google" id="ProtNLM"/>
    </source>
</evidence>
<feature type="compositionally biased region" description="Basic and acidic residues" evidence="1">
    <location>
        <begin position="23"/>
        <end position="36"/>
    </location>
</feature>
<gene>
    <name evidence="4" type="ORF">GN958_ATG12024</name>
    <name evidence="3" type="ORF">GN958_ATG12222</name>
</gene>
<protein>
    <recommendedName>
        <fullName evidence="6">Transmembrane protein</fullName>
    </recommendedName>
</protein>
<comment type="caution">
    <text evidence="3">The sequence shown here is derived from an EMBL/GenBank/DDBJ whole genome shotgun (WGS) entry which is preliminary data.</text>
</comment>
<keyword evidence="2" id="KW-0812">Transmembrane</keyword>
<dbReference type="PANTHER" id="PTHR31134:SF1">
    <property type="entry name" value="TRANSMEMBRANE PROTEIN 128"/>
    <property type="match status" value="1"/>
</dbReference>
<keyword evidence="2" id="KW-1133">Transmembrane helix</keyword>
<dbReference type="Pfam" id="PF20479">
    <property type="entry name" value="TMEM128"/>
    <property type="match status" value="1"/>
</dbReference>
<evidence type="ECO:0000313" key="3">
    <source>
        <dbReference type="EMBL" id="KAF4138574.1"/>
    </source>
</evidence>
<dbReference type="PANTHER" id="PTHR31134">
    <property type="entry name" value="TRANSMEMBRANE PROTEIN 128"/>
    <property type="match status" value="1"/>
</dbReference>
<keyword evidence="2" id="KW-0472">Membrane</keyword>